<dbReference type="EMBL" id="UOFC01000021">
    <property type="protein sequence ID" value="VAW44777.1"/>
    <property type="molecule type" value="Genomic_DNA"/>
</dbReference>
<gene>
    <name evidence="1" type="ORF">MNBD_GAMMA03-421</name>
</gene>
<evidence type="ECO:0000313" key="1">
    <source>
        <dbReference type="EMBL" id="VAW44777.1"/>
    </source>
</evidence>
<name>A0A3B0W246_9ZZZZ</name>
<reference evidence="1" key="1">
    <citation type="submission" date="2018-06" db="EMBL/GenBank/DDBJ databases">
        <authorList>
            <person name="Zhirakovskaya E."/>
        </authorList>
    </citation>
    <scope>NUCLEOTIDE SEQUENCE</scope>
</reference>
<proteinExistence type="predicted"/>
<sequence length="23" mass="2624">MEDYINGLATQLFSDVIFVDGFE</sequence>
<accession>A0A3B0W246</accession>
<organism evidence="1">
    <name type="scientific">hydrothermal vent metagenome</name>
    <dbReference type="NCBI Taxonomy" id="652676"/>
    <lineage>
        <taxon>unclassified sequences</taxon>
        <taxon>metagenomes</taxon>
        <taxon>ecological metagenomes</taxon>
    </lineage>
</organism>
<dbReference type="AlphaFoldDB" id="A0A3B0W246"/>
<protein>
    <submittedName>
        <fullName evidence="1">Uncharacterized protein</fullName>
    </submittedName>
</protein>